<accession>A0A7X2MXA0</accession>
<dbReference type="Pfam" id="PF00561">
    <property type="entry name" value="Abhydrolase_1"/>
    <property type="match status" value="1"/>
</dbReference>
<keyword evidence="1" id="KW-0812">Transmembrane</keyword>
<dbReference type="GO" id="GO:0016020">
    <property type="term" value="C:membrane"/>
    <property type="evidence" value="ECO:0007669"/>
    <property type="project" value="TreeGrafter"/>
</dbReference>
<dbReference type="InterPro" id="IPR000073">
    <property type="entry name" value="AB_hydrolase_1"/>
</dbReference>
<feature type="transmembrane region" description="Helical" evidence="1">
    <location>
        <begin position="14"/>
        <end position="37"/>
    </location>
</feature>
<evidence type="ECO:0000313" key="3">
    <source>
        <dbReference type="EMBL" id="MSR90787.1"/>
    </source>
</evidence>
<dbReference type="Gene3D" id="3.40.50.1820">
    <property type="entry name" value="alpha/beta hydrolase"/>
    <property type="match status" value="1"/>
</dbReference>
<feature type="domain" description="AB hydrolase-1" evidence="2">
    <location>
        <begin position="66"/>
        <end position="161"/>
    </location>
</feature>
<dbReference type="AlphaFoldDB" id="A0A7X2MXA0"/>
<dbReference type="GO" id="GO:0016787">
    <property type="term" value="F:hydrolase activity"/>
    <property type="evidence" value="ECO:0007669"/>
    <property type="project" value="UniProtKB-KW"/>
</dbReference>
<dbReference type="InterPro" id="IPR050266">
    <property type="entry name" value="AB_hydrolase_sf"/>
</dbReference>
<gene>
    <name evidence="3" type="ORF">FYJ33_04960</name>
</gene>
<evidence type="ECO:0000313" key="4">
    <source>
        <dbReference type="Proteomes" id="UP000460287"/>
    </source>
</evidence>
<keyword evidence="1" id="KW-1133">Transmembrane helix</keyword>
<name>A0A7X2MXA0_9CLOT</name>
<dbReference type="Proteomes" id="UP000460287">
    <property type="component" value="Unassembled WGS sequence"/>
</dbReference>
<dbReference type="PANTHER" id="PTHR43798">
    <property type="entry name" value="MONOACYLGLYCEROL LIPASE"/>
    <property type="match status" value="1"/>
</dbReference>
<dbReference type="SUPFAM" id="SSF53474">
    <property type="entry name" value="alpha/beta-Hydrolases"/>
    <property type="match status" value="1"/>
</dbReference>
<keyword evidence="1" id="KW-0472">Membrane</keyword>
<keyword evidence="4" id="KW-1185">Reference proteome</keyword>
<evidence type="ECO:0000256" key="1">
    <source>
        <dbReference type="SAM" id="Phobius"/>
    </source>
</evidence>
<sequence>MYRKEFTVNRFKKYTLNIIISFTILFLCANLISYFAVRIFLKDEQKITTKINDVSISYTKSGKGLPVLLIHDFNSSSDEFGNTAADLSKSYTVISMDLPIYGSQNSKVDYNVNNLAELCNNFMSSLGYNSYYVIGHGAGANIALEMCRNYTSVQKTVLVSLKEKNLTAKPNIMTWLSNKSYFLYMIDYATKFLNLQHIDMTILEKNFKAVSRIPYESFKKAYNANFDYKSETNDKNLNGEVLIIDGKNYDEASIDYAYTLFSKHNNLKIHTIENCGYHPQIEAEKMFLSSVEEFLK</sequence>
<dbReference type="PANTHER" id="PTHR43798:SF28">
    <property type="entry name" value="AB HYDROLASE-1 DOMAIN-CONTAINING PROTEIN"/>
    <property type="match status" value="1"/>
</dbReference>
<dbReference type="InterPro" id="IPR029058">
    <property type="entry name" value="AB_hydrolase_fold"/>
</dbReference>
<reference evidence="3 4" key="1">
    <citation type="submission" date="2019-08" db="EMBL/GenBank/DDBJ databases">
        <title>In-depth cultivation of the pig gut microbiome towards novel bacterial diversity and tailored functional studies.</title>
        <authorList>
            <person name="Wylensek D."/>
            <person name="Hitch T.C.A."/>
            <person name="Clavel T."/>
        </authorList>
    </citation>
    <scope>NUCLEOTIDE SEQUENCE [LARGE SCALE GENOMIC DNA]</scope>
    <source>
        <strain evidence="3 4">WCA-383-APC-5B</strain>
    </source>
</reference>
<keyword evidence="3" id="KW-0378">Hydrolase</keyword>
<organism evidence="3 4">
    <name type="scientific">Inconstantimicrobium porci</name>
    <dbReference type="NCBI Taxonomy" id="2652291"/>
    <lineage>
        <taxon>Bacteria</taxon>
        <taxon>Bacillati</taxon>
        <taxon>Bacillota</taxon>
        <taxon>Clostridia</taxon>
        <taxon>Eubacteriales</taxon>
        <taxon>Clostridiaceae</taxon>
        <taxon>Inconstantimicrobium</taxon>
    </lineage>
</organism>
<comment type="caution">
    <text evidence="3">The sequence shown here is derived from an EMBL/GenBank/DDBJ whole genome shotgun (WGS) entry which is preliminary data.</text>
</comment>
<protein>
    <submittedName>
        <fullName evidence="3">Alpha/beta hydrolase</fullName>
    </submittedName>
</protein>
<evidence type="ECO:0000259" key="2">
    <source>
        <dbReference type="Pfam" id="PF00561"/>
    </source>
</evidence>
<proteinExistence type="predicted"/>
<dbReference type="EMBL" id="VULX01000004">
    <property type="protein sequence ID" value="MSR90787.1"/>
    <property type="molecule type" value="Genomic_DNA"/>
</dbReference>